<dbReference type="SUPFAM" id="SSF52058">
    <property type="entry name" value="L domain-like"/>
    <property type="match status" value="1"/>
</dbReference>
<dbReference type="Gene3D" id="3.80.10.10">
    <property type="entry name" value="Ribonuclease Inhibitor"/>
    <property type="match status" value="2"/>
</dbReference>
<name>A0AA85AQE5_9TREM</name>
<dbReference type="Pfam" id="PF23598">
    <property type="entry name" value="LRR_14"/>
    <property type="match status" value="1"/>
</dbReference>
<dbReference type="SMART" id="SM00369">
    <property type="entry name" value="LRR_TYP"/>
    <property type="match status" value="3"/>
</dbReference>
<proteinExistence type="predicted"/>
<dbReference type="PANTHER" id="PTHR46652">
    <property type="entry name" value="LEUCINE-RICH REPEAT AND IQ DOMAIN-CONTAINING PROTEIN 1-RELATED"/>
    <property type="match status" value="1"/>
</dbReference>
<keyword evidence="1" id="KW-0433">Leucine-rich repeat</keyword>
<dbReference type="Proteomes" id="UP000050790">
    <property type="component" value="Unassembled WGS sequence"/>
</dbReference>
<accession>A0AA85AQE5</accession>
<dbReference type="WBParaSite" id="SMRG1_97890.2">
    <property type="protein sequence ID" value="SMRG1_97890.2"/>
    <property type="gene ID" value="SMRG1_97890"/>
</dbReference>
<evidence type="ECO:0000313" key="5">
    <source>
        <dbReference type="WBParaSite" id="SMRG1_97890.1"/>
    </source>
</evidence>
<dbReference type="InterPro" id="IPR055414">
    <property type="entry name" value="LRR_R13L4/SHOC2-like"/>
</dbReference>
<dbReference type="InterPro" id="IPR001611">
    <property type="entry name" value="Leu-rich_rpt"/>
</dbReference>
<evidence type="ECO:0000259" key="3">
    <source>
        <dbReference type="Pfam" id="PF23598"/>
    </source>
</evidence>
<dbReference type="AlphaFoldDB" id="A0AA85AQE5"/>
<dbReference type="CDD" id="cd21340">
    <property type="entry name" value="PPP1R42"/>
    <property type="match status" value="1"/>
</dbReference>
<sequence>MVKTSVALLCKSTSALKRRKFYETSEKCLKQITHLYLNGKNLDELGHEIALCQCLTVLYLYDNKLKYIPEYLNLSQLTHLYLQNNRISRIENLNSLEKLEKLFLSRNCISIIEGLEGLIRLRELRIDNQNLNPGESLVFDDRSLNSVANSLICLDVSGNKLDTLQDLSKLHALISLNVSNNSIRSIHDLSTSLDKWSNLKELHIQGNPVMKTTRARDIIIVTAKRLEILDNKAISEPNRQFLENWNQYKSFNLELSKCPMNKQITLGSKPELINLLHQ</sequence>
<organism evidence="4 6">
    <name type="scientific">Schistosoma margrebowiei</name>
    <dbReference type="NCBI Taxonomy" id="48269"/>
    <lineage>
        <taxon>Eukaryota</taxon>
        <taxon>Metazoa</taxon>
        <taxon>Spiralia</taxon>
        <taxon>Lophotrochozoa</taxon>
        <taxon>Platyhelminthes</taxon>
        <taxon>Trematoda</taxon>
        <taxon>Digenea</taxon>
        <taxon>Strigeidida</taxon>
        <taxon>Schistosomatoidea</taxon>
        <taxon>Schistosomatidae</taxon>
        <taxon>Schistosoma</taxon>
    </lineage>
</organism>
<dbReference type="PROSITE" id="PS51450">
    <property type="entry name" value="LRR"/>
    <property type="match status" value="5"/>
</dbReference>
<dbReference type="InterPro" id="IPR003591">
    <property type="entry name" value="Leu-rich_rpt_typical-subtyp"/>
</dbReference>
<dbReference type="InterPro" id="IPR032675">
    <property type="entry name" value="LRR_dom_sf"/>
</dbReference>
<feature type="domain" description="Disease resistance R13L4/SHOC-2-like LRR" evidence="3">
    <location>
        <begin position="29"/>
        <end position="130"/>
    </location>
</feature>
<dbReference type="InterPro" id="IPR050836">
    <property type="entry name" value="SDS22/Internalin_LRR"/>
</dbReference>
<dbReference type="WBParaSite" id="SMRG1_97890.1">
    <property type="protein sequence ID" value="SMRG1_97890.1"/>
    <property type="gene ID" value="SMRG1_97890"/>
</dbReference>
<keyword evidence="2" id="KW-0677">Repeat</keyword>
<dbReference type="SMART" id="SM00365">
    <property type="entry name" value="LRR_SD22"/>
    <property type="match status" value="4"/>
</dbReference>
<evidence type="ECO:0000313" key="6">
    <source>
        <dbReference type="WBParaSite" id="SMRG1_97890.2"/>
    </source>
</evidence>
<protein>
    <recommendedName>
        <fullName evidence="3">Disease resistance R13L4/SHOC-2-like LRR domain-containing protein</fullName>
    </recommendedName>
</protein>
<evidence type="ECO:0000256" key="2">
    <source>
        <dbReference type="ARBA" id="ARBA00022737"/>
    </source>
</evidence>
<evidence type="ECO:0000256" key="1">
    <source>
        <dbReference type="ARBA" id="ARBA00022614"/>
    </source>
</evidence>
<evidence type="ECO:0000313" key="4">
    <source>
        <dbReference type="Proteomes" id="UP000050790"/>
    </source>
</evidence>
<reference evidence="5 6" key="1">
    <citation type="submission" date="2023-11" db="UniProtKB">
        <authorList>
            <consortium name="WormBaseParasite"/>
        </authorList>
    </citation>
    <scope>IDENTIFICATION</scope>
</reference>
<dbReference type="PANTHER" id="PTHR46652:SF3">
    <property type="entry name" value="LEUCINE-RICH REPEAT-CONTAINING PROTEIN 9"/>
    <property type="match status" value="1"/>
</dbReference>